<dbReference type="AlphaFoldDB" id="A0A0B7N879"/>
<feature type="transmembrane region" description="Helical" evidence="1">
    <location>
        <begin position="63"/>
        <end position="81"/>
    </location>
</feature>
<evidence type="ECO:0000313" key="2">
    <source>
        <dbReference type="EMBL" id="CEP13654.1"/>
    </source>
</evidence>
<sequence length="308" mass="34513">MLLMDSFDEHHPLDESGCKLLDSFAIFVQLVLAGFAFSTLIIKRQRESPQRPLSTWSFDVSKQLIGGGVIHTLNLVASHLFGKSLDGEPESNPCVWYFLNILVDTTLGVLIIWGVLAAVKFIASLYRLKGFQSGIYGEPPLVNQIKVWSKQLGVYILALVTMKIVVLVLFGVCPWLESFGEWVLGWTMGNYRLQVLFVMLVFPLIMNIVQFWLVDTIVKHKPNRTIKLDLDEELPDDMLISDGEYTADDSSLLHDNGSEEDDAASITSIKIHHKSATKANLHLALSNQSAISAESLYELRTSTNNHQH</sequence>
<feature type="transmembrane region" description="Helical" evidence="1">
    <location>
        <begin position="101"/>
        <end position="123"/>
    </location>
</feature>
<feature type="transmembrane region" description="Helical" evidence="1">
    <location>
        <begin position="20"/>
        <end position="42"/>
    </location>
</feature>
<keyword evidence="1" id="KW-0472">Membrane</keyword>
<name>A0A0B7N879_9FUNG</name>
<accession>A0A0B7N879</accession>
<feature type="transmembrane region" description="Helical" evidence="1">
    <location>
        <begin position="191"/>
        <end position="214"/>
    </location>
</feature>
<dbReference type="GO" id="GO:0016020">
    <property type="term" value="C:membrane"/>
    <property type="evidence" value="ECO:0007669"/>
    <property type="project" value="TreeGrafter"/>
</dbReference>
<dbReference type="PANTHER" id="PTHR31735:SF1">
    <property type="entry name" value="VACUOLAR MEMBRANE PROTEIN YPL162C"/>
    <property type="match status" value="1"/>
</dbReference>
<dbReference type="EMBL" id="LN730391">
    <property type="protein sequence ID" value="CEP13654.1"/>
    <property type="molecule type" value="Genomic_DNA"/>
</dbReference>
<dbReference type="STRING" id="35722.A0A0B7N879"/>
<gene>
    <name evidence="2" type="primary">PARPA_07774.1 scaffold 30457</name>
</gene>
<keyword evidence="1" id="KW-1133">Transmembrane helix</keyword>
<reference evidence="2 3" key="1">
    <citation type="submission" date="2014-09" db="EMBL/GenBank/DDBJ databases">
        <authorList>
            <person name="Ellenberger Sabrina"/>
        </authorList>
    </citation>
    <scope>NUCLEOTIDE SEQUENCE [LARGE SCALE GENOMIC DNA]</scope>
    <source>
        <strain evidence="2 3">CBS 412.66</strain>
    </source>
</reference>
<dbReference type="Pfam" id="PF12400">
    <property type="entry name" value="STIMATE"/>
    <property type="match status" value="1"/>
</dbReference>
<dbReference type="OrthoDB" id="431202at2759"/>
<protein>
    <recommendedName>
        <fullName evidence="4">Vacuolar membrane protein</fullName>
    </recommendedName>
</protein>
<evidence type="ECO:0000313" key="3">
    <source>
        <dbReference type="Proteomes" id="UP000054107"/>
    </source>
</evidence>
<evidence type="ECO:0008006" key="4">
    <source>
        <dbReference type="Google" id="ProtNLM"/>
    </source>
</evidence>
<dbReference type="InterPro" id="IPR022127">
    <property type="entry name" value="STIMATE/YPL162C"/>
</dbReference>
<keyword evidence="1" id="KW-0812">Transmembrane</keyword>
<evidence type="ECO:0000256" key="1">
    <source>
        <dbReference type="SAM" id="Phobius"/>
    </source>
</evidence>
<proteinExistence type="predicted"/>
<organism evidence="2 3">
    <name type="scientific">Parasitella parasitica</name>
    <dbReference type="NCBI Taxonomy" id="35722"/>
    <lineage>
        <taxon>Eukaryota</taxon>
        <taxon>Fungi</taxon>
        <taxon>Fungi incertae sedis</taxon>
        <taxon>Mucoromycota</taxon>
        <taxon>Mucoromycotina</taxon>
        <taxon>Mucoromycetes</taxon>
        <taxon>Mucorales</taxon>
        <taxon>Mucorineae</taxon>
        <taxon>Mucoraceae</taxon>
        <taxon>Parasitella</taxon>
    </lineage>
</organism>
<dbReference type="PANTHER" id="PTHR31735">
    <property type="entry name" value="VACUOLAR MEMBRANE PROTEIN YPL162C"/>
    <property type="match status" value="1"/>
</dbReference>
<dbReference type="Proteomes" id="UP000054107">
    <property type="component" value="Unassembled WGS sequence"/>
</dbReference>
<keyword evidence="3" id="KW-1185">Reference proteome</keyword>
<feature type="transmembrane region" description="Helical" evidence="1">
    <location>
        <begin position="152"/>
        <end position="171"/>
    </location>
</feature>